<keyword evidence="1" id="KW-0472">Membrane</keyword>
<dbReference type="InterPro" id="IPR006212">
    <property type="entry name" value="Furin_repeat"/>
</dbReference>
<dbReference type="InterPro" id="IPR053215">
    <property type="entry name" value="TKL_Ser/Thr_kinase"/>
</dbReference>
<dbReference type="Gene3D" id="2.10.220.10">
    <property type="entry name" value="Hormone Receptor, Insulin-like Growth Factor Receptor 1, Chain A, domain 2"/>
    <property type="match status" value="11"/>
</dbReference>
<dbReference type="eggNOG" id="KOG3525">
    <property type="taxonomic scope" value="Eukaryota"/>
</dbReference>
<dbReference type="SUPFAM" id="SSF57184">
    <property type="entry name" value="Growth factor receptor domain"/>
    <property type="match status" value="7"/>
</dbReference>
<evidence type="ECO:0000256" key="1">
    <source>
        <dbReference type="SAM" id="Phobius"/>
    </source>
</evidence>
<dbReference type="InterPro" id="IPR000742">
    <property type="entry name" value="EGF"/>
</dbReference>
<dbReference type="SMART" id="SM00261">
    <property type="entry name" value="FU"/>
    <property type="match status" value="16"/>
</dbReference>
<dbReference type="PROSITE" id="PS00108">
    <property type="entry name" value="PROTEIN_KINASE_ST"/>
    <property type="match status" value="1"/>
</dbReference>
<dbReference type="Pfam" id="PF00069">
    <property type="entry name" value="Pkinase"/>
    <property type="match status" value="1"/>
</dbReference>
<gene>
    <name evidence="3" type="ORF">H696_03243</name>
</gene>
<dbReference type="GeneID" id="20527968"/>
<evidence type="ECO:0000313" key="4">
    <source>
        <dbReference type="Proteomes" id="UP000030693"/>
    </source>
</evidence>
<dbReference type="InterPro" id="IPR009030">
    <property type="entry name" value="Growth_fac_rcpt_cys_sf"/>
</dbReference>
<keyword evidence="1" id="KW-0812">Transmembrane</keyword>
<name>A0A058Z790_FONAL</name>
<sequence length="2221" mass="225970">MGRRPLLPAPRRVWAIALSLGLLLGAHLAGAWLDTLGARFGPGRPAADSMAALSTPPPEVHLMRSARPLSPLGRTPFLGSYQTGAEAWYIRLLSNYQAAVFNQAQVFFSLFADQRTGCTFGTAVASVLGAADMPGPFNYPILPVASPGALPALFAFDAQSVALSLASGPRIHRIGSFNLLAVSAPSGAVVHMLIWHHGDERFYVGQLEDRGLFLFQVNLDVPLAPAGARAAVGHGNTFHLWSGGYYARVVVPPVSPPAGAAVGLLTGRMPAAEVEATSAGVLAGADGPGGPGGPGGQAAGAALFHFVDVASTRLVAGSPEDTIALLDNGVMYICRGSHLANCPAPMQVPVPVADPSAGRLLVPSTHELGHPISWLVLRESQPGPQAGVFWQATLQPETGAFAFWLKMVLPAGAEAPAALRPVAMRVNDLNIGRWALAGEYLYLDGQSFGCGLDPTIVCSTPAAPMVEAPSIGWVCAPGRVLSFLANQAELCGACMAGWRLSVSPNGQRQCIPCEVPFCQSCAATGCLVCEDGHLLEVDPLTGATACVTACREHFQPNGSICQPDDPGLGMSGTPRVEFRQVALAGTSGGAPQLGYLAATRLAPGPVGMSHDLRVPEALAAGPAPHMLALPRPGSSGRAMWLSPAADGSGALGSVLLPDTVLAGLLKRALAYVEFEPFTLPNGLAAIMGVLCTDGAIAITRVECLGPGSPGEGLCASSSSVHVPLLERCHELRQFDRATAITLTPGGLLMVSATPDARRVVRIDRTPALPARFPAPAGWPGLMVRPRLEDDAAAAAAGSVAASLGIVDLARLADSRYDGLSSAASRRPLGSRLPVWLPTPRRAAHPGGEFVLSGVRASDAGPAGTGVWDVQHFPLGAVAHGRTMDLPSNQLVLALLPAGPPAAFQIAAMELADAERPAALLLLTDLYVGMSVLRCQAGSDLCYLQPGRLFGLPGAIHRPGTLAVFPAPAGPPGAQAAPGPQASLLLPMEDAGALQLDVLLAACPGGTFEPSCLPCHERCLTCTGPGPDRCARCRLAMRTDLHTCLDSCPAGLQADWASGLCECPAECAACSPGPGQPATGGHVCTACRPGFALSAGHPGGACLPCHGDCEQCSAPGEPAACTVCAPGRLAHQGACVPACPAGLWPDAGARVCRPCPGACTRCTSATQCQACLEGHFRPGDLAEATCQRCDPSCAQCDRADACRTCWRGLVFLNPDPGAGSLCGDTCPPGEFPGPGRCTACGSTCDLCAGGPDRCQVCAPGHRWQAGPPAAGDTAACVPCPAGCASCSADGRCMACAGGLVLTAAGGCAEACPAGHFADAGESCQPCDPSCAACSGPGPGHCTGCAPGLDMVAEAAGLFSCASGCPAGRYRDTVSGSCEACDPACAACNGPSDRDCWRCTGGLLQDGASVQQCAGRHVATSGRCLPCHASCAACAGTRSTDCVGCLAGLLPLPAGASPMRCVPGCPVGYRTSGAGCASCGGHCASCSAAACSLCDRGWLLGGPGSPDPCVQTCPPGSMPSGSSCNGCHGTCMMCFGPAADQCLSCRAEAPVLLNGACLAACPGGTFESGPTCLPCHATCGACTGPTRHDCTACPEGRLLLGTECVASCPAGHYATAAGVCTPCHVSCGSCSGPSAAECTGCAPPGLLHRGACVASCPGGLLACQPTGACEACPAGCASCVATTGSASGCLSSCTACETGFALLPSTGRCVDGCPEGQFSDGAVCRACDPECGTCSGPATFCTSCDRGFLRVDLGECVSACPAEGFAPAPAPSPVCLACGPGCRRCAAGPGQGACERTGDGRVQCPAAERCELCAHDRLLHGAGCVGECPDGLFADWEAATPGCRPCHAGCSACVGPEKADCIDSPSPREALALGLGVGLGLLALLLLVLAMVVLCLRLRRTRQGARKPPPDDADATVLNTMVELSLPGSILVSITNDFAPLDEQLGAGTQASVYAAHAVGAGISDRLGCPATVAIKQLRAERLKPTQVVLFQNEVALMWLLRDAPNVVRLYGYSDQPPAIVMERFDTDLATLLHSEVPLGQAALLDICQQWASGLEAMHAQGIAHCDLKPGNVFVSRRPDGSWTAALGDLGTSRNLHTDRSSTLVTEPPELNAMTARYAAPEVLSAFQRRRPLDRDLYMPADIYSATIMLWECLTRTVPWDGMDFERISAGVLAGARPDAAAAAAPGPLADLLPLGWDSNPPSRPLAASFRQKCAMAAATLLH</sequence>
<dbReference type="InterPro" id="IPR008271">
    <property type="entry name" value="Ser/Thr_kinase_AS"/>
</dbReference>
<dbReference type="Gene3D" id="1.10.510.10">
    <property type="entry name" value="Transferase(Phosphotransferase) domain 1"/>
    <property type="match status" value="1"/>
</dbReference>
<organism evidence="3">
    <name type="scientific">Fonticula alba</name>
    <name type="common">Slime mold</name>
    <dbReference type="NCBI Taxonomy" id="691883"/>
    <lineage>
        <taxon>Eukaryota</taxon>
        <taxon>Rotosphaerida</taxon>
        <taxon>Fonticulaceae</taxon>
        <taxon>Fonticula</taxon>
    </lineage>
</organism>
<dbReference type="InterPro" id="IPR000719">
    <property type="entry name" value="Prot_kinase_dom"/>
</dbReference>
<dbReference type="PROSITE" id="PS50011">
    <property type="entry name" value="PROTEIN_KINASE_DOM"/>
    <property type="match status" value="1"/>
</dbReference>
<dbReference type="EMBL" id="KB932205">
    <property type="protein sequence ID" value="KCV69798.1"/>
    <property type="molecule type" value="Genomic_DNA"/>
</dbReference>
<dbReference type="CDD" id="cd00064">
    <property type="entry name" value="FU"/>
    <property type="match status" value="8"/>
</dbReference>
<feature type="domain" description="Protein kinase" evidence="2">
    <location>
        <begin position="1937"/>
        <end position="2221"/>
    </location>
</feature>
<feature type="transmembrane region" description="Helical" evidence="1">
    <location>
        <begin position="1869"/>
        <end position="1894"/>
    </location>
</feature>
<dbReference type="SMART" id="SM00181">
    <property type="entry name" value="EGF"/>
    <property type="match status" value="8"/>
</dbReference>
<dbReference type="Proteomes" id="UP000030693">
    <property type="component" value="Unassembled WGS sequence"/>
</dbReference>
<dbReference type="GO" id="GO:0004672">
    <property type="term" value="F:protein kinase activity"/>
    <property type="evidence" value="ECO:0007669"/>
    <property type="project" value="InterPro"/>
</dbReference>
<dbReference type="InterPro" id="IPR011009">
    <property type="entry name" value="Kinase-like_dom_sf"/>
</dbReference>
<dbReference type="RefSeq" id="XP_009495404.1">
    <property type="nucleotide sequence ID" value="XM_009497129.1"/>
</dbReference>
<dbReference type="eggNOG" id="KOG0193">
    <property type="taxonomic scope" value="Eukaryota"/>
</dbReference>
<dbReference type="Gene3D" id="3.30.200.20">
    <property type="entry name" value="Phosphorylase Kinase, domain 1"/>
    <property type="match status" value="1"/>
</dbReference>
<dbReference type="PANTHER" id="PTHR45756:SF1">
    <property type="entry name" value="PROTEIN KINASE DOMAIN CONTAINING PROTEIN"/>
    <property type="match status" value="1"/>
</dbReference>
<evidence type="ECO:0000313" key="3">
    <source>
        <dbReference type="EMBL" id="KCV69798.1"/>
    </source>
</evidence>
<dbReference type="SMART" id="SM00220">
    <property type="entry name" value="S_TKc"/>
    <property type="match status" value="1"/>
</dbReference>
<proteinExistence type="predicted"/>
<keyword evidence="4" id="KW-1185">Reference proteome</keyword>
<keyword evidence="3" id="KW-0418">Kinase</keyword>
<dbReference type="PANTHER" id="PTHR45756">
    <property type="entry name" value="PALMITOYLTRANSFERASE"/>
    <property type="match status" value="1"/>
</dbReference>
<protein>
    <submittedName>
        <fullName evidence="3">TKL protein kinase</fullName>
    </submittedName>
</protein>
<dbReference type="GO" id="GO:0005524">
    <property type="term" value="F:ATP binding"/>
    <property type="evidence" value="ECO:0007669"/>
    <property type="project" value="InterPro"/>
</dbReference>
<reference evidence="3" key="1">
    <citation type="submission" date="2013-04" db="EMBL/GenBank/DDBJ databases">
        <title>The Genome Sequence of Fonticula alba ATCC 38817.</title>
        <authorList>
            <consortium name="The Broad Institute Genomics Platform"/>
            <person name="Russ C."/>
            <person name="Cuomo C."/>
            <person name="Burger G."/>
            <person name="Gray M.W."/>
            <person name="Holland P.W.H."/>
            <person name="King N."/>
            <person name="Lang F.B.F."/>
            <person name="Roger A.J."/>
            <person name="Ruiz-Trillo I."/>
            <person name="Brown M."/>
            <person name="Walker B."/>
            <person name="Young S."/>
            <person name="Zeng Q."/>
            <person name="Gargeya S."/>
            <person name="Fitzgerald M."/>
            <person name="Haas B."/>
            <person name="Abouelleil A."/>
            <person name="Allen A.W."/>
            <person name="Alvarado L."/>
            <person name="Arachchi H.M."/>
            <person name="Berlin A.M."/>
            <person name="Chapman S.B."/>
            <person name="Gainer-Dewar J."/>
            <person name="Goldberg J."/>
            <person name="Griggs A."/>
            <person name="Gujja S."/>
            <person name="Hansen M."/>
            <person name="Howarth C."/>
            <person name="Imamovic A."/>
            <person name="Ireland A."/>
            <person name="Larimer J."/>
            <person name="McCowan C."/>
            <person name="Murphy C."/>
            <person name="Pearson M."/>
            <person name="Poon T.W."/>
            <person name="Priest M."/>
            <person name="Roberts A."/>
            <person name="Saif S."/>
            <person name="Shea T."/>
            <person name="Sisk P."/>
            <person name="Sykes S."/>
            <person name="Wortman J."/>
            <person name="Nusbaum C."/>
            <person name="Birren B."/>
        </authorList>
    </citation>
    <scope>NUCLEOTIDE SEQUENCE [LARGE SCALE GENOMIC DNA]</scope>
    <source>
        <strain evidence="3">ATCC 38817</strain>
    </source>
</reference>
<accession>A0A058Z790</accession>
<dbReference type="SUPFAM" id="SSF56112">
    <property type="entry name" value="Protein kinase-like (PK-like)"/>
    <property type="match status" value="1"/>
</dbReference>
<keyword evidence="3" id="KW-0808">Transferase</keyword>
<evidence type="ECO:0000259" key="2">
    <source>
        <dbReference type="PROSITE" id="PS50011"/>
    </source>
</evidence>
<dbReference type="OrthoDB" id="6219513at2759"/>
<keyword evidence="1" id="KW-1133">Transmembrane helix</keyword>